<name>A0A151Z8Z1_TIELA</name>
<dbReference type="GO" id="GO:0006556">
    <property type="term" value="P:S-adenosylmethionine biosynthetic process"/>
    <property type="evidence" value="ECO:0007669"/>
    <property type="project" value="TreeGrafter"/>
</dbReference>
<protein>
    <recommendedName>
        <fullName evidence="1">NAD-dependent epimerase/dehydratase domain-containing protein</fullName>
    </recommendedName>
</protein>
<dbReference type="AlphaFoldDB" id="A0A151Z8Z1"/>
<evidence type="ECO:0000313" key="3">
    <source>
        <dbReference type="Proteomes" id="UP000076078"/>
    </source>
</evidence>
<evidence type="ECO:0000259" key="1">
    <source>
        <dbReference type="Pfam" id="PF01370"/>
    </source>
</evidence>
<dbReference type="EMBL" id="LODT01000037">
    <property type="protein sequence ID" value="KYQ90418.1"/>
    <property type="molecule type" value="Genomic_DNA"/>
</dbReference>
<dbReference type="OMA" id="TIRMENR"/>
<dbReference type="SUPFAM" id="SSF51735">
    <property type="entry name" value="NAD(P)-binding Rossmann-fold domains"/>
    <property type="match status" value="1"/>
</dbReference>
<gene>
    <name evidence="2" type="ORF">DLAC_09037</name>
</gene>
<dbReference type="Pfam" id="PF01370">
    <property type="entry name" value="Epimerase"/>
    <property type="match status" value="1"/>
</dbReference>
<evidence type="ECO:0000313" key="2">
    <source>
        <dbReference type="EMBL" id="KYQ90418.1"/>
    </source>
</evidence>
<dbReference type="InterPro" id="IPR005913">
    <property type="entry name" value="dTDP_dehydrorham_reduct"/>
</dbReference>
<proteinExistence type="predicted"/>
<dbReference type="PANTHER" id="PTHR10491:SF4">
    <property type="entry name" value="METHIONINE ADENOSYLTRANSFERASE 2 SUBUNIT BETA"/>
    <property type="match status" value="1"/>
</dbReference>
<dbReference type="STRING" id="361077.A0A151Z8Z1"/>
<dbReference type="InterPro" id="IPR036291">
    <property type="entry name" value="NAD(P)-bd_dom_sf"/>
</dbReference>
<accession>A0A151Z8Z1</accession>
<dbReference type="Gene3D" id="3.40.50.720">
    <property type="entry name" value="NAD(P)-binding Rossmann-like Domain"/>
    <property type="match status" value="1"/>
</dbReference>
<keyword evidence="3" id="KW-1185">Reference proteome</keyword>
<dbReference type="OrthoDB" id="16464at2759"/>
<dbReference type="Proteomes" id="UP000076078">
    <property type="component" value="Unassembled WGS sequence"/>
</dbReference>
<dbReference type="InParanoid" id="A0A151Z8Z1"/>
<dbReference type="PANTHER" id="PTHR10491">
    <property type="entry name" value="DTDP-4-DEHYDRORHAMNOSE REDUCTASE"/>
    <property type="match status" value="1"/>
</dbReference>
<dbReference type="GO" id="GO:0048269">
    <property type="term" value="C:methionine adenosyltransferase complex"/>
    <property type="evidence" value="ECO:0007669"/>
    <property type="project" value="TreeGrafter"/>
</dbReference>
<organism evidence="2 3">
    <name type="scientific">Tieghemostelium lacteum</name>
    <name type="common">Slime mold</name>
    <name type="synonym">Dictyostelium lacteum</name>
    <dbReference type="NCBI Taxonomy" id="361077"/>
    <lineage>
        <taxon>Eukaryota</taxon>
        <taxon>Amoebozoa</taxon>
        <taxon>Evosea</taxon>
        <taxon>Eumycetozoa</taxon>
        <taxon>Dictyostelia</taxon>
        <taxon>Dictyosteliales</taxon>
        <taxon>Raperosteliaceae</taxon>
        <taxon>Tieghemostelium</taxon>
    </lineage>
</organism>
<sequence>MQQQYKILIFGGNGWIGGKIINLLKDNKEIEFECSQSRLENRSDIEKDIDKFQPTMIINCAGVTGRPNVDWCEDHKIETIRSNVIGTLNLVDIASQHKIHVTNFATGCIYQYDQQHPMGSGISFNEEDPYNYDGSFYSKTKAMVETLLKCYDNVLTLRLRMPISDHITNEPRNFISKIIKYQRVVNIPNSMSILYDLLPISIDMTLKGYKGIYNFVNPGVISHNEILNLYKNEIDQNFTYENFSEEEQSKILKAGRSNNQLDTKKLQLLYPNLDNIQVSIQKLFQRMKSFENVNNK</sequence>
<comment type="caution">
    <text evidence="2">The sequence shown here is derived from an EMBL/GenBank/DDBJ whole genome shotgun (WGS) entry which is preliminary data.</text>
</comment>
<reference evidence="2 3" key="1">
    <citation type="submission" date="2015-12" db="EMBL/GenBank/DDBJ databases">
        <title>Dictyostelia acquired genes for synthesis and detection of signals that induce cell-type specialization by lateral gene transfer from prokaryotes.</title>
        <authorList>
            <person name="Gloeckner G."/>
            <person name="Schaap P."/>
        </authorList>
    </citation>
    <scope>NUCLEOTIDE SEQUENCE [LARGE SCALE GENOMIC DNA]</scope>
    <source>
        <strain evidence="2 3">TK</strain>
    </source>
</reference>
<dbReference type="GO" id="GO:0048270">
    <property type="term" value="F:methionine adenosyltransferase regulator activity"/>
    <property type="evidence" value="ECO:0007669"/>
    <property type="project" value="TreeGrafter"/>
</dbReference>
<dbReference type="InterPro" id="IPR001509">
    <property type="entry name" value="Epimerase_deHydtase"/>
</dbReference>
<feature type="domain" description="NAD-dependent epimerase/dehydratase" evidence="1">
    <location>
        <begin position="7"/>
        <end position="180"/>
    </location>
</feature>